<accession>A0A7R8WZS5</accession>
<evidence type="ECO:0000259" key="1">
    <source>
        <dbReference type="Pfam" id="PF00462"/>
    </source>
</evidence>
<dbReference type="GO" id="GO:0007605">
    <property type="term" value="P:sensory perception of sound"/>
    <property type="evidence" value="ECO:0007669"/>
    <property type="project" value="InterPro"/>
</dbReference>
<sequence length="96" mass="11141">MEKEAGKVVVYTTNLGVIRRTYQECMKVKNILRTLLVKFEERDIYLNPEVQTELRERLEIPDSNSISVPHVYVEGQWLAVRSIHSFSLSSFLLDGI</sequence>
<dbReference type="InterPro" id="IPR042797">
    <property type="entry name" value="GRXCR1"/>
</dbReference>
<dbReference type="Pfam" id="PF00462">
    <property type="entry name" value="Glutaredoxin"/>
    <property type="match status" value="1"/>
</dbReference>
<proteinExistence type="predicted"/>
<dbReference type="OrthoDB" id="423313at2759"/>
<dbReference type="PANTHER" id="PTHR46990">
    <property type="entry name" value="GLUTAREDOXIN DOMAIN-CONTAINING CYSTEINE-RICH PROTEIN 1"/>
    <property type="match status" value="1"/>
</dbReference>
<evidence type="ECO:0000313" key="3">
    <source>
        <dbReference type="Proteomes" id="UP000677054"/>
    </source>
</evidence>
<gene>
    <name evidence="2" type="ORF">DSTB1V02_LOCUS1084</name>
</gene>
<name>A0A7R8WZS5_9CRUS</name>
<dbReference type="Gene3D" id="3.40.30.10">
    <property type="entry name" value="Glutaredoxin"/>
    <property type="match status" value="1"/>
</dbReference>
<reference evidence="2" key="1">
    <citation type="submission" date="2020-11" db="EMBL/GenBank/DDBJ databases">
        <authorList>
            <person name="Tran Van P."/>
        </authorList>
    </citation>
    <scope>NUCLEOTIDE SEQUENCE</scope>
</reference>
<dbReference type="AlphaFoldDB" id="A0A7R8WZS5"/>
<evidence type="ECO:0000313" key="2">
    <source>
        <dbReference type="EMBL" id="CAD7241082.1"/>
    </source>
</evidence>
<protein>
    <recommendedName>
        <fullName evidence="1">Glutaredoxin domain-containing protein</fullName>
    </recommendedName>
</protein>
<feature type="domain" description="Glutaredoxin" evidence="1">
    <location>
        <begin position="8"/>
        <end position="76"/>
    </location>
</feature>
<keyword evidence="3" id="KW-1185">Reference proteome</keyword>
<dbReference type="InterPro" id="IPR036249">
    <property type="entry name" value="Thioredoxin-like_sf"/>
</dbReference>
<dbReference type="InterPro" id="IPR002109">
    <property type="entry name" value="Glutaredoxin"/>
</dbReference>
<dbReference type="PROSITE" id="PS51354">
    <property type="entry name" value="GLUTAREDOXIN_2"/>
    <property type="match status" value="1"/>
</dbReference>
<dbReference type="EMBL" id="LR899611">
    <property type="protein sequence ID" value="CAD7241082.1"/>
    <property type="molecule type" value="Genomic_DNA"/>
</dbReference>
<dbReference type="Proteomes" id="UP000677054">
    <property type="component" value="Unassembled WGS sequence"/>
</dbReference>
<dbReference type="EMBL" id="CAJPEV010000094">
    <property type="protein sequence ID" value="CAG0880457.1"/>
    <property type="molecule type" value="Genomic_DNA"/>
</dbReference>
<dbReference type="SUPFAM" id="SSF52833">
    <property type="entry name" value="Thioredoxin-like"/>
    <property type="match status" value="1"/>
</dbReference>
<dbReference type="PANTHER" id="PTHR46990:SF1">
    <property type="entry name" value="GLUTAREDOXIN DOMAIN-CONTAINING CYSTEINE-RICH PROTEIN 1"/>
    <property type="match status" value="1"/>
</dbReference>
<organism evidence="2">
    <name type="scientific">Darwinula stevensoni</name>
    <dbReference type="NCBI Taxonomy" id="69355"/>
    <lineage>
        <taxon>Eukaryota</taxon>
        <taxon>Metazoa</taxon>
        <taxon>Ecdysozoa</taxon>
        <taxon>Arthropoda</taxon>
        <taxon>Crustacea</taxon>
        <taxon>Oligostraca</taxon>
        <taxon>Ostracoda</taxon>
        <taxon>Podocopa</taxon>
        <taxon>Podocopida</taxon>
        <taxon>Darwinulocopina</taxon>
        <taxon>Darwinuloidea</taxon>
        <taxon>Darwinulidae</taxon>
        <taxon>Darwinula</taxon>
    </lineage>
</organism>